<reference evidence="4 5" key="1">
    <citation type="submission" date="2024-01" db="EMBL/GenBank/DDBJ databases">
        <title>Genome assemblies of Stephania.</title>
        <authorList>
            <person name="Yang L."/>
        </authorList>
    </citation>
    <scope>NUCLEOTIDE SEQUENCE [LARGE SCALE GENOMIC DNA]</scope>
    <source>
        <strain evidence="4">YNDBR</strain>
        <tissue evidence="4">Leaf</tissue>
    </source>
</reference>
<name>A0AAP0I2W6_9MAGN</name>
<evidence type="ECO:0000313" key="4">
    <source>
        <dbReference type="EMBL" id="KAK9106485.1"/>
    </source>
</evidence>
<protein>
    <recommendedName>
        <fullName evidence="6">Tryptophan synthase beta chain-like PALP domain-containing protein</fullName>
    </recommendedName>
</protein>
<dbReference type="InterPro" id="IPR027278">
    <property type="entry name" value="ACCD_DCysDesulf"/>
</dbReference>
<dbReference type="SUPFAM" id="SSF53686">
    <property type="entry name" value="Tryptophan synthase beta subunit-like PLP-dependent enzymes"/>
    <property type="match status" value="2"/>
</dbReference>
<evidence type="ECO:0008006" key="6">
    <source>
        <dbReference type="Google" id="ProtNLM"/>
    </source>
</evidence>
<dbReference type="GO" id="GO:0019148">
    <property type="term" value="F:D-cysteine desulfhydrase activity"/>
    <property type="evidence" value="ECO:0007669"/>
    <property type="project" value="TreeGrafter"/>
</dbReference>
<dbReference type="PANTHER" id="PTHR43780">
    <property type="entry name" value="1-AMINOCYCLOPROPANE-1-CARBOXYLATE DEAMINASE-RELATED"/>
    <property type="match status" value="1"/>
</dbReference>
<dbReference type="Proteomes" id="UP001420932">
    <property type="component" value="Unassembled WGS sequence"/>
</dbReference>
<dbReference type="PANTHER" id="PTHR43780:SF2">
    <property type="entry name" value="1-AMINOCYCLOPROPANE-1-CARBOXYLATE DEAMINASE-RELATED"/>
    <property type="match status" value="1"/>
</dbReference>
<organism evidence="4 5">
    <name type="scientific">Stephania yunnanensis</name>
    <dbReference type="NCBI Taxonomy" id="152371"/>
    <lineage>
        <taxon>Eukaryota</taxon>
        <taxon>Viridiplantae</taxon>
        <taxon>Streptophyta</taxon>
        <taxon>Embryophyta</taxon>
        <taxon>Tracheophyta</taxon>
        <taxon>Spermatophyta</taxon>
        <taxon>Magnoliopsida</taxon>
        <taxon>Ranunculales</taxon>
        <taxon>Menispermaceae</taxon>
        <taxon>Menispermoideae</taxon>
        <taxon>Cissampelideae</taxon>
        <taxon>Stephania</taxon>
    </lineage>
</organism>
<comment type="caution">
    <text evidence="4">The sequence shown here is derived from an EMBL/GenBank/DDBJ whole genome shotgun (WGS) entry which is preliminary data.</text>
</comment>
<evidence type="ECO:0000256" key="1">
    <source>
        <dbReference type="ARBA" id="ARBA00001933"/>
    </source>
</evidence>
<keyword evidence="3" id="KW-0663">Pyridoxal phosphate</keyword>
<dbReference type="AlphaFoldDB" id="A0AAP0I2W6"/>
<keyword evidence="5" id="KW-1185">Reference proteome</keyword>
<dbReference type="Gene3D" id="3.40.50.1100">
    <property type="match status" value="2"/>
</dbReference>
<comment type="similarity">
    <text evidence="2">Belongs to the ACC deaminase/D-cysteine desulfhydrase family.</text>
</comment>
<evidence type="ECO:0000313" key="5">
    <source>
        <dbReference type="Proteomes" id="UP001420932"/>
    </source>
</evidence>
<dbReference type="EMBL" id="JBBNAF010000010">
    <property type="protein sequence ID" value="KAK9106485.1"/>
    <property type="molecule type" value="Genomic_DNA"/>
</dbReference>
<dbReference type="InterPro" id="IPR036052">
    <property type="entry name" value="TrpB-like_PALP_sf"/>
</dbReference>
<sequence>MSSIGDRWLSSGEGCFSPMRDDISGMQLSGSKVRKMEFLMADGVAQGANSIITMGAIQSNHCRATTVAAKYLNLDSYVILRISKVLVDEDPGLIGNLLVQRWLVHMLTSFQKKRMQNMGLCSEEEIKFVKEVAAETGVILDPVYRMLKDMNDNPAKWEGRKVLFIHTGGLLGLFNKVDQLAPMVGNWRRMDIAESSSRMDSPIIVPYVTPLKHGLHREESKTPKFLAQELKILG</sequence>
<comment type="cofactor">
    <cofactor evidence="1">
        <name>pyridoxal 5'-phosphate</name>
        <dbReference type="ChEBI" id="CHEBI:597326"/>
    </cofactor>
</comment>
<proteinExistence type="inferred from homology"/>
<accession>A0AAP0I2W6</accession>
<evidence type="ECO:0000256" key="3">
    <source>
        <dbReference type="ARBA" id="ARBA00022898"/>
    </source>
</evidence>
<evidence type="ECO:0000256" key="2">
    <source>
        <dbReference type="ARBA" id="ARBA00008639"/>
    </source>
</evidence>
<gene>
    <name evidence="4" type="ORF">Syun_022496</name>
</gene>